<gene>
    <name evidence="9" type="ORF">MNEG_16425</name>
</gene>
<dbReference type="InterPro" id="IPR036961">
    <property type="entry name" value="Kinesin_motor_dom_sf"/>
</dbReference>
<dbReference type="Pfam" id="PF00063">
    <property type="entry name" value="Myosin_head"/>
    <property type="match status" value="1"/>
</dbReference>
<evidence type="ECO:0000256" key="2">
    <source>
        <dbReference type="ARBA" id="ARBA00022840"/>
    </source>
</evidence>
<feature type="region of interest" description="Disordered" evidence="7">
    <location>
        <begin position="131"/>
        <end position="164"/>
    </location>
</feature>
<keyword evidence="5 6" id="KW-0009">Actin-binding</keyword>
<dbReference type="GO" id="GO:0000146">
    <property type="term" value="F:microfilament motor activity"/>
    <property type="evidence" value="ECO:0007669"/>
    <property type="project" value="TreeGrafter"/>
</dbReference>
<proteinExistence type="inferred from homology"/>
<dbReference type="GO" id="GO:0007015">
    <property type="term" value="P:actin filament organization"/>
    <property type="evidence" value="ECO:0007669"/>
    <property type="project" value="TreeGrafter"/>
</dbReference>
<dbReference type="PROSITE" id="PS51456">
    <property type="entry name" value="MYOSIN_MOTOR"/>
    <property type="match status" value="1"/>
</dbReference>
<feature type="region of interest" description="Actin-binding" evidence="6">
    <location>
        <begin position="184"/>
        <end position="206"/>
    </location>
</feature>
<dbReference type="InterPro" id="IPR027417">
    <property type="entry name" value="P-loop_NTPase"/>
</dbReference>
<dbReference type="SMART" id="SM00242">
    <property type="entry name" value="MYSc"/>
    <property type="match status" value="1"/>
</dbReference>
<evidence type="ECO:0000313" key="9">
    <source>
        <dbReference type="EMBL" id="KIY91539.1"/>
    </source>
</evidence>
<accession>A0A0D2LHN2</accession>
<dbReference type="GeneID" id="25734183"/>
<dbReference type="GO" id="GO:0005737">
    <property type="term" value="C:cytoplasm"/>
    <property type="evidence" value="ECO:0007669"/>
    <property type="project" value="TreeGrafter"/>
</dbReference>
<dbReference type="STRING" id="145388.A0A0D2LHN2"/>
<keyword evidence="4" id="KW-0505">Motor protein</keyword>
<name>A0A0D2LHN2_9CHLO</name>
<evidence type="ECO:0000259" key="8">
    <source>
        <dbReference type="PROSITE" id="PS51456"/>
    </source>
</evidence>
<evidence type="ECO:0000313" key="10">
    <source>
        <dbReference type="Proteomes" id="UP000054498"/>
    </source>
</evidence>
<dbReference type="AlphaFoldDB" id="A0A0D2LHN2"/>
<keyword evidence="3 6" id="KW-0518">Myosin</keyword>
<comment type="caution">
    <text evidence="6">Lacks conserved residue(s) required for the propagation of feature annotation.</text>
</comment>
<dbReference type="RefSeq" id="XP_013890559.1">
    <property type="nucleotide sequence ID" value="XM_014035105.1"/>
</dbReference>
<dbReference type="Gene3D" id="3.40.850.10">
    <property type="entry name" value="Kinesin motor domain"/>
    <property type="match status" value="1"/>
</dbReference>
<keyword evidence="1" id="KW-0547">Nucleotide-binding</keyword>
<comment type="similarity">
    <text evidence="6">Belongs to the TRAFAC class myosin-kinesin ATPase superfamily. Myosin family.</text>
</comment>
<dbReference type="PANTHER" id="PTHR13140">
    <property type="entry name" value="MYOSIN"/>
    <property type="match status" value="1"/>
</dbReference>
<evidence type="ECO:0000256" key="4">
    <source>
        <dbReference type="ARBA" id="ARBA00023175"/>
    </source>
</evidence>
<dbReference type="GO" id="GO:0016020">
    <property type="term" value="C:membrane"/>
    <property type="evidence" value="ECO:0007669"/>
    <property type="project" value="TreeGrafter"/>
</dbReference>
<keyword evidence="2" id="KW-0067">ATP-binding</keyword>
<dbReference type="GO" id="GO:0005524">
    <property type="term" value="F:ATP binding"/>
    <property type="evidence" value="ECO:0007669"/>
    <property type="project" value="UniProtKB-KW"/>
</dbReference>
<protein>
    <submittedName>
        <fullName evidence="9">Myosin IJ heavy chain</fullName>
    </submittedName>
</protein>
<dbReference type="SUPFAM" id="SSF52540">
    <property type="entry name" value="P-loop containing nucleoside triphosphate hydrolases"/>
    <property type="match status" value="1"/>
</dbReference>
<dbReference type="PANTHER" id="PTHR13140:SF781">
    <property type="entry name" value="MYOSIN-15"/>
    <property type="match status" value="1"/>
</dbReference>
<dbReference type="GO" id="GO:0051015">
    <property type="term" value="F:actin filament binding"/>
    <property type="evidence" value="ECO:0007669"/>
    <property type="project" value="TreeGrafter"/>
</dbReference>
<evidence type="ECO:0000256" key="1">
    <source>
        <dbReference type="ARBA" id="ARBA00022741"/>
    </source>
</evidence>
<keyword evidence="10" id="KW-1185">Reference proteome</keyword>
<dbReference type="GO" id="GO:0016459">
    <property type="term" value="C:myosin complex"/>
    <property type="evidence" value="ECO:0007669"/>
    <property type="project" value="UniProtKB-KW"/>
</dbReference>
<dbReference type="OrthoDB" id="6108017at2759"/>
<feature type="domain" description="Myosin motor" evidence="8">
    <location>
        <begin position="1"/>
        <end position="223"/>
    </location>
</feature>
<dbReference type="InterPro" id="IPR001609">
    <property type="entry name" value="Myosin_head_motor_dom-like"/>
</dbReference>
<dbReference type="KEGG" id="mng:MNEG_16425"/>
<dbReference type="Proteomes" id="UP000054498">
    <property type="component" value="Unassembled WGS sequence"/>
</dbReference>
<sequence length="223" mass="23701">MFLLHAEYEREGINWSYIDFVDNQDVLDLIEGRMGLMDLIDEACRFPTATTKDLAEKLLGGAVPAASQRFSRAKRSATAFTVQHYAGPVTYQTDHMLEKNRDFVISEHQALMAASSLPVVRALFAAAGGDGDGGGSGGGAEQAAGGGGARAGAGRSGGGSGKGPGGNLKGFQFVSVGSQFKRQLAELAAKLSQLQPHYVRCIKPNPRNVRMELEPAYALEQLK</sequence>
<evidence type="ECO:0000256" key="3">
    <source>
        <dbReference type="ARBA" id="ARBA00023123"/>
    </source>
</evidence>
<dbReference type="EMBL" id="KK106560">
    <property type="protein sequence ID" value="KIY91539.1"/>
    <property type="molecule type" value="Genomic_DNA"/>
</dbReference>
<dbReference type="Gene3D" id="1.20.58.530">
    <property type="match status" value="1"/>
</dbReference>
<evidence type="ECO:0000256" key="5">
    <source>
        <dbReference type="ARBA" id="ARBA00023203"/>
    </source>
</evidence>
<evidence type="ECO:0000256" key="6">
    <source>
        <dbReference type="PROSITE-ProRule" id="PRU00782"/>
    </source>
</evidence>
<evidence type="ECO:0000256" key="7">
    <source>
        <dbReference type="SAM" id="MobiDB-lite"/>
    </source>
</evidence>
<reference evidence="9 10" key="1">
    <citation type="journal article" date="2013" name="BMC Genomics">
        <title>Reconstruction of the lipid metabolism for the microalga Monoraphidium neglectum from its genome sequence reveals characteristics suitable for biofuel production.</title>
        <authorList>
            <person name="Bogen C."/>
            <person name="Al-Dilaimi A."/>
            <person name="Albersmeier A."/>
            <person name="Wichmann J."/>
            <person name="Grundmann M."/>
            <person name="Rupp O."/>
            <person name="Lauersen K.J."/>
            <person name="Blifernez-Klassen O."/>
            <person name="Kalinowski J."/>
            <person name="Goesmann A."/>
            <person name="Mussgnug J.H."/>
            <person name="Kruse O."/>
        </authorList>
    </citation>
    <scope>NUCLEOTIDE SEQUENCE [LARGE SCALE GENOMIC DNA]</scope>
    <source>
        <strain evidence="9 10">SAG 48.87</strain>
    </source>
</reference>
<organism evidence="9 10">
    <name type="scientific">Monoraphidium neglectum</name>
    <dbReference type="NCBI Taxonomy" id="145388"/>
    <lineage>
        <taxon>Eukaryota</taxon>
        <taxon>Viridiplantae</taxon>
        <taxon>Chlorophyta</taxon>
        <taxon>core chlorophytes</taxon>
        <taxon>Chlorophyceae</taxon>
        <taxon>CS clade</taxon>
        <taxon>Sphaeropleales</taxon>
        <taxon>Selenastraceae</taxon>
        <taxon>Monoraphidium</taxon>
    </lineage>
</organism>